<dbReference type="Proteomes" id="UP000830671">
    <property type="component" value="Chromosome 3"/>
</dbReference>
<evidence type="ECO:0000313" key="1">
    <source>
        <dbReference type="EMBL" id="UQC79570.1"/>
    </source>
</evidence>
<accession>A0A9Q8SMD4</accession>
<organism evidence="1 2">
    <name type="scientific">Colletotrichum lupini</name>
    <dbReference type="NCBI Taxonomy" id="145971"/>
    <lineage>
        <taxon>Eukaryota</taxon>
        <taxon>Fungi</taxon>
        <taxon>Dikarya</taxon>
        <taxon>Ascomycota</taxon>
        <taxon>Pezizomycotina</taxon>
        <taxon>Sordariomycetes</taxon>
        <taxon>Hypocreomycetidae</taxon>
        <taxon>Glomerellales</taxon>
        <taxon>Glomerellaceae</taxon>
        <taxon>Colletotrichum</taxon>
        <taxon>Colletotrichum acutatum species complex</taxon>
    </lineage>
</organism>
<name>A0A9Q8SMD4_9PEZI</name>
<protein>
    <submittedName>
        <fullName evidence="1">Uncharacterized protein</fullName>
    </submittedName>
</protein>
<gene>
    <name evidence="1" type="ORF">CLUP02_05050</name>
</gene>
<evidence type="ECO:0000313" key="2">
    <source>
        <dbReference type="Proteomes" id="UP000830671"/>
    </source>
</evidence>
<dbReference type="KEGG" id="clup:CLUP02_05050"/>
<sequence length="103" mass="11278">MLRNERDASWFFVHAVSSTVLTTLTLASSPFLVLQHSTTSDSSDRVGIRKRCVRGEACGLALSTVAFSGSSNSPLNLFTTHHHRLLKEVNFECGLDSDSAPWP</sequence>
<dbReference type="RefSeq" id="XP_049141202.1">
    <property type="nucleotide sequence ID" value="XM_049284059.1"/>
</dbReference>
<keyword evidence="2" id="KW-1185">Reference proteome</keyword>
<dbReference type="EMBL" id="CP019475">
    <property type="protein sequence ID" value="UQC79570.1"/>
    <property type="molecule type" value="Genomic_DNA"/>
</dbReference>
<reference evidence="1" key="1">
    <citation type="journal article" date="2021" name="Mol. Plant Microbe Interact.">
        <title>Complete Genome Sequence of the Plant-Pathogenic Fungus Colletotrichum lupini.</title>
        <authorList>
            <person name="Baroncelli R."/>
            <person name="Pensec F."/>
            <person name="Da Lio D."/>
            <person name="Boufleur T."/>
            <person name="Vicente I."/>
            <person name="Sarrocco S."/>
            <person name="Picot A."/>
            <person name="Baraldi E."/>
            <person name="Sukno S."/>
            <person name="Thon M."/>
            <person name="Le Floch G."/>
        </authorList>
    </citation>
    <scope>NUCLEOTIDE SEQUENCE</scope>
    <source>
        <strain evidence="1">IMI 504893</strain>
    </source>
</reference>
<dbReference type="AlphaFoldDB" id="A0A9Q8SMD4"/>
<proteinExistence type="predicted"/>
<dbReference type="GeneID" id="73339069"/>